<reference evidence="4" key="2">
    <citation type="submission" date="2025-08" db="UniProtKB">
        <authorList>
            <consortium name="RefSeq"/>
        </authorList>
    </citation>
    <scope>IDENTIFICATION</scope>
    <source>
        <tissue evidence="4">Whole plant</tissue>
    </source>
</reference>
<name>A0A6P4B4L1_ARADU</name>
<dbReference type="KEGG" id="adu:107458382"/>
<dbReference type="GeneID" id="107458382"/>
<gene>
    <name evidence="4" type="primary">LOC107458382</name>
</gene>
<evidence type="ECO:0000313" key="3">
    <source>
        <dbReference type="Proteomes" id="UP000515211"/>
    </source>
</evidence>
<evidence type="ECO:0000259" key="2">
    <source>
        <dbReference type="Pfam" id="PF03108"/>
    </source>
</evidence>
<reference evidence="3" key="1">
    <citation type="journal article" date="2016" name="Nat. Genet.">
        <title>The genome sequences of Arachis duranensis and Arachis ipaensis, the diploid ancestors of cultivated peanut.</title>
        <authorList>
            <person name="Bertioli D.J."/>
            <person name="Cannon S.B."/>
            <person name="Froenicke L."/>
            <person name="Huang G."/>
            <person name="Farmer A.D."/>
            <person name="Cannon E.K."/>
            <person name="Liu X."/>
            <person name="Gao D."/>
            <person name="Clevenger J."/>
            <person name="Dash S."/>
            <person name="Ren L."/>
            <person name="Moretzsohn M.C."/>
            <person name="Shirasawa K."/>
            <person name="Huang W."/>
            <person name="Vidigal B."/>
            <person name="Abernathy B."/>
            <person name="Chu Y."/>
            <person name="Niederhuth C.E."/>
            <person name="Umale P."/>
            <person name="Araujo A.C."/>
            <person name="Kozik A."/>
            <person name="Kim K.D."/>
            <person name="Burow M.D."/>
            <person name="Varshney R.K."/>
            <person name="Wang X."/>
            <person name="Zhang X."/>
            <person name="Barkley N."/>
            <person name="Guimaraes P.M."/>
            <person name="Isobe S."/>
            <person name="Guo B."/>
            <person name="Liao B."/>
            <person name="Stalker H.T."/>
            <person name="Schmitz R.J."/>
            <person name="Scheffler B.E."/>
            <person name="Leal-Bertioli S.C."/>
            <person name="Xun X."/>
            <person name="Jackson S.A."/>
            <person name="Michelmore R."/>
            <person name="Ozias-Akins P."/>
        </authorList>
    </citation>
    <scope>NUCLEOTIDE SEQUENCE [LARGE SCALE GENOMIC DNA]</scope>
    <source>
        <strain evidence="3">cv. V14167</strain>
    </source>
</reference>
<accession>A0A6P4B4L1</accession>
<organism evidence="3 4">
    <name type="scientific">Arachis duranensis</name>
    <name type="common">Wild peanut</name>
    <dbReference type="NCBI Taxonomy" id="130453"/>
    <lineage>
        <taxon>Eukaryota</taxon>
        <taxon>Viridiplantae</taxon>
        <taxon>Streptophyta</taxon>
        <taxon>Embryophyta</taxon>
        <taxon>Tracheophyta</taxon>
        <taxon>Spermatophyta</taxon>
        <taxon>Magnoliopsida</taxon>
        <taxon>eudicotyledons</taxon>
        <taxon>Gunneridae</taxon>
        <taxon>Pentapetalae</taxon>
        <taxon>rosids</taxon>
        <taxon>fabids</taxon>
        <taxon>Fabales</taxon>
        <taxon>Fabaceae</taxon>
        <taxon>Papilionoideae</taxon>
        <taxon>50 kb inversion clade</taxon>
        <taxon>dalbergioids sensu lato</taxon>
        <taxon>Dalbergieae</taxon>
        <taxon>Pterocarpus clade</taxon>
        <taxon>Arachis</taxon>
    </lineage>
</organism>
<feature type="compositionally biased region" description="Acidic residues" evidence="1">
    <location>
        <begin position="152"/>
        <end position="170"/>
    </location>
</feature>
<dbReference type="Proteomes" id="UP000515211">
    <property type="component" value="Chromosome 1"/>
</dbReference>
<sequence length="299" mass="33522">MVTNSVYIVVCVYPNCCMRNGDNGVIFECENLILLRTQHVNSLSKLKSLILSNADGTETREVGRVGHRVLASLGNGVFRFQLFRLLGDKHVQLMFDIHGRIMAEQVMKFSADVGDIGGGGSIHSTYVQDDRPLAPPPIHVAIPVADMELDEEDSDEEYIAESGDSDSSEAGDDKEFVLETPAKAAVRYVLSPPHLIPALSDVPSHYHTLDLDAMHERILFSNMGEEDYNLDGVIEFRVGHKFKCRDAVMQGVKNYSIFQSAKYWVIKSDRLKYNVQCRQAANGCPWNLRIALRQNLGYW</sequence>
<evidence type="ECO:0000256" key="1">
    <source>
        <dbReference type="SAM" id="MobiDB-lite"/>
    </source>
</evidence>
<dbReference type="InterPro" id="IPR004332">
    <property type="entry name" value="Transposase_MuDR"/>
</dbReference>
<dbReference type="AlphaFoldDB" id="A0A6P4B4L1"/>
<dbReference type="Pfam" id="PF03108">
    <property type="entry name" value="DBD_Tnp_Mut"/>
    <property type="match status" value="1"/>
</dbReference>
<evidence type="ECO:0000313" key="4">
    <source>
        <dbReference type="RefSeq" id="XP_015932078.1"/>
    </source>
</evidence>
<keyword evidence="3" id="KW-1185">Reference proteome</keyword>
<feature type="domain" description="Transposase MuDR plant" evidence="2">
    <location>
        <begin position="235"/>
        <end position="294"/>
    </location>
</feature>
<proteinExistence type="predicted"/>
<protein>
    <submittedName>
        <fullName evidence="4">Uncharacterized protein LOC107458382</fullName>
    </submittedName>
</protein>
<feature type="region of interest" description="Disordered" evidence="1">
    <location>
        <begin position="152"/>
        <end position="173"/>
    </location>
</feature>
<dbReference type="RefSeq" id="XP_015932078.1">
    <property type="nucleotide sequence ID" value="XM_016076592.1"/>
</dbReference>